<accession>A0A166B180</accession>
<dbReference type="Proteomes" id="UP000077245">
    <property type="component" value="Unassembled WGS sequence"/>
</dbReference>
<evidence type="ECO:0000259" key="3">
    <source>
        <dbReference type="PROSITE" id="PS50893"/>
    </source>
</evidence>
<evidence type="ECO:0000256" key="1">
    <source>
        <dbReference type="ARBA" id="ARBA00022741"/>
    </source>
</evidence>
<dbReference type="EC" id="3.6.3.-" evidence="4"/>
<keyword evidence="2 4" id="KW-0067">ATP-binding</keyword>
<dbReference type="InterPro" id="IPR027417">
    <property type="entry name" value="P-loop_NTPase"/>
</dbReference>
<dbReference type="PATRIC" id="fig|49547.3.peg.1004"/>
<dbReference type="OrthoDB" id="97750at2157"/>
<gene>
    <name evidence="4" type="primary">metN</name>
    <name evidence="4" type="ORF">MBCUR_09350</name>
</gene>
<keyword evidence="4" id="KW-0378">Hydrolase</keyword>
<dbReference type="PANTHER" id="PTHR42764:SF1">
    <property type="entry name" value="PHOSPHONATES UTILIZATION ATP-BINDING PROTEIN PHNK-RELATED"/>
    <property type="match status" value="1"/>
</dbReference>
<dbReference type="GO" id="GO:0005524">
    <property type="term" value="F:ATP binding"/>
    <property type="evidence" value="ECO:0007669"/>
    <property type="project" value="UniProtKB-KW"/>
</dbReference>
<dbReference type="Gene3D" id="3.40.50.300">
    <property type="entry name" value="P-loop containing nucleotide triphosphate hydrolases"/>
    <property type="match status" value="2"/>
</dbReference>
<dbReference type="InterPro" id="IPR003439">
    <property type="entry name" value="ABC_transporter-like_ATP-bd"/>
</dbReference>
<dbReference type="GO" id="GO:0019700">
    <property type="term" value="P:organic phosphonate catabolic process"/>
    <property type="evidence" value="ECO:0007669"/>
    <property type="project" value="TreeGrafter"/>
</dbReference>
<dbReference type="GO" id="GO:0016887">
    <property type="term" value="F:ATP hydrolysis activity"/>
    <property type="evidence" value="ECO:0007669"/>
    <property type="project" value="InterPro"/>
</dbReference>
<evidence type="ECO:0000313" key="4">
    <source>
        <dbReference type="EMBL" id="KZX12738.1"/>
    </source>
</evidence>
<dbReference type="InterPro" id="IPR003593">
    <property type="entry name" value="AAA+_ATPase"/>
</dbReference>
<feature type="domain" description="ABC transporter" evidence="3">
    <location>
        <begin position="264"/>
        <end position="589"/>
    </location>
</feature>
<dbReference type="PROSITE" id="PS50893">
    <property type="entry name" value="ABC_TRANSPORTER_2"/>
    <property type="match status" value="2"/>
</dbReference>
<comment type="caution">
    <text evidence="4">The sequence shown here is derived from an EMBL/GenBank/DDBJ whole genome shotgun (WGS) entry which is preliminary data.</text>
</comment>
<dbReference type="STRING" id="49547.MBCUR_09350"/>
<keyword evidence="1" id="KW-0547">Nucleotide-binding</keyword>
<evidence type="ECO:0000256" key="2">
    <source>
        <dbReference type="ARBA" id="ARBA00022840"/>
    </source>
</evidence>
<dbReference type="RefSeq" id="WP_067090842.1">
    <property type="nucleotide sequence ID" value="NZ_LWMV01000162.1"/>
</dbReference>
<protein>
    <submittedName>
        <fullName evidence="4">Methionine import ATP-binding protein MetN</fullName>
        <ecNumber evidence="4">3.6.3.-</ecNumber>
    </submittedName>
</protein>
<feature type="domain" description="ABC transporter" evidence="3">
    <location>
        <begin position="2"/>
        <end position="253"/>
    </location>
</feature>
<proteinExistence type="predicted"/>
<sequence>MIKIENLSKSYKLDNGDEISALKNINLEVKNGEILGIIGMSGSGKTTLLRILRGVEEFDEGTVTVADIELKPDTSKYYFNKLKKETAIHLQRSFGLWPESALDNVIRKLYGAKYGDEAMIDFEVAYSNYEDEAMELLRIVGLEDKAKHYSPVLSGGEKQRLIIARQLAKKPKILLLDEPATMACPKTKQEILTAVKNINKELGVTIVLVSHLPEIQKYLADSLILMEDGEIKSQGKPDDIVKDFMKNIEEEIPLNQYKSDESIIRSEGVYKNFYLLNGGDVLNIKNINFEIKDEDILSLIGPSGAGKTVLLRMIAGLDAPDKGRILYKLRNEKAIKEFNENKNRYKHKFSKIDENGDIWIDIQKPSISRMEIRRNLGFMHQEFALSHYATLMNQLAAKLGVKSQKVIDDAKKRAKELELSDELLDSFYQLTDMPELEAKARLEKIGLDTDILDELFPKFPERAVKEEMAPIFDALDLPLDLIHRKSYELSGGQKVRAILALALCSKPEILILDEPFGDLDPLTLRILANSIKKINKDLKTTIIMVSHNLDFIKELTKTGILIDNGEILNSGNPKDILNEFVNLCDAEYLSFTD</sequence>
<organism evidence="4 5">
    <name type="scientific">Methanobrevibacter curvatus</name>
    <dbReference type="NCBI Taxonomy" id="49547"/>
    <lineage>
        <taxon>Archaea</taxon>
        <taxon>Methanobacteriati</taxon>
        <taxon>Methanobacteriota</taxon>
        <taxon>Methanomada group</taxon>
        <taxon>Methanobacteria</taxon>
        <taxon>Methanobacteriales</taxon>
        <taxon>Methanobacteriaceae</taxon>
        <taxon>Methanobrevibacter</taxon>
    </lineage>
</organism>
<name>A0A166B180_9EURY</name>
<evidence type="ECO:0000313" key="5">
    <source>
        <dbReference type="Proteomes" id="UP000077245"/>
    </source>
</evidence>
<dbReference type="EMBL" id="LWMV01000162">
    <property type="protein sequence ID" value="KZX12738.1"/>
    <property type="molecule type" value="Genomic_DNA"/>
</dbReference>
<dbReference type="PROSITE" id="PS00211">
    <property type="entry name" value="ABC_TRANSPORTER_1"/>
    <property type="match status" value="2"/>
</dbReference>
<dbReference type="SMART" id="SM00382">
    <property type="entry name" value="AAA"/>
    <property type="match status" value="2"/>
</dbReference>
<keyword evidence="5" id="KW-1185">Reference proteome</keyword>
<dbReference type="PANTHER" id="PTHR42764">
    <property type="entry name" value="PHOSPHONATES UTILIZATION ATP-BINDING PROTEIN PHNK-RELATED"/>
    <property type="match status" value="1"/>
</dbReference>
<dbReference type="AlphaFoldDB" id="A0A166B180"/>
<dbReference type="InterPro" id="IPR017871">
    <property type="entry name" value="ABC_transporter-like_CS"/>
</dbReference>
<dbReference type="SUPFAM" id="SSF52540">
    <property type="entry name" value="P-loop containing nucleoside triphosphate hydrolases"/>
    <property type="match status" value="2"/>
</dbReference>
<reference evidence="4 5" key="1">
    <citation type="submission" date="2016-04" db="EMBL/GenBank/DDBJ databases">
        <title>Genome sequence of Methanobrevibacter curvatus DSM 11111.</title>
        <authorList>
            <person name="Poehlein A."/>
            <person name="Seedorf H."/>
            <person name="Daniel R."/>
        </authorList>
    </citation>
    <scope>NUCLEOTIDE SEQUENCE [LARGE SCALE GENOMIC DNA]</scope>
    <source>
        <strain evidence="4 5">DSM 11111</strain>
    </source>
</reference>
<dbReference type="Pfam" id="PF00005">
    <property type="entry name" value="ABC_tran"/>
    <property type="match status" value="2"/>
</dbReference>